<comment type="caution">
    <text evidence="1">The sequence shown here is derived from an EMBL/GenBank/DDBJ whole genome shotgun (WGS) entry which is preliminary data.</text>
</comment>
<accession>A0A9N9IHT1</accession>
<dbReference type="OrthoDB" id="10418705at2759"/>
<feature type="non-terminal residue" evidence="1">
    <location>
        <position position="1"/>
    </location>
</feature>
<evidence type="ECO:0000313" key="1">
    <source>
        <dbReference type="EMBL" id="CAG8736320.1"/>
    </source>
</evidence>
<organism evidence="1 2">
    <name type="scientific">Funneliformis caledonium</name>
    <dbReference type="NCBI Taxonomy" id="1117310"/>
    <lineage>
        <taxon>Eukaryota</taxon>
        <taxon>Fungi</taxon>
        <taxon>Fungi incertae sedis</taxon>
        <taxon>Mucoromycota</taxon>
        <taxon>Glomeromycotina</taxon>
        <taxon>Glomeromycetes</taxon>
        <taxon>Glomerales</taxon>
        <taxon>Glomeraceae</taxon>
        <taxon>Funneliformis</taxon>
    </lineage>
</organism>
<protein>
    <submittedName>
        <fullName evidence="1">15851_t:CDS:1</fullName>
    </submittedName>
</protein>
<proteinExistence type="predicted"/>
<evidence type="ECO:0000313" key="2">
    <source>
        <dbReference type="Proteomes" id="UP000789570"/>
    </source>
</evidence>
<gene>
    <name evidence="1" type="ORF">FCALED_LOCUS15325</name>
</gene>
<dbReference type="EMBL" id="CAJVPQ010013569">
    <property type="protein sequence ID" value="CAG8736320.1"/>
    <property type="molecule type" value="Genomic_DNA"/>
</dbReference>
<keyword evidence="2" id="KW-1185">Reference proteome</keyword>
<dbReference type="AlphaFoldDB" id="A0A9N9IHT1"/>
<name>A0A9N9IHT1_9GLOM</name>
<dbReference type="Proteomes" id="UP000789570">
    <property type="component" value="Unassembled WGS sequence"/>
</dbReference>
<reference evidence="1" key="1">
    <citation type="submission" date="2021-06" db="EMBL/GenBank/DDBJ databases">
        <authorList>
            <person name="Kallberg Y."/>
            <person name="Tangrot J."/>
            <person name="Rosling A."/>
        </authorList>
    </citation>
    <scope>NUCLEOTIDE SEQUENCE</scope>
    <source>
        <strain evidence="1">UK204</strain>
    </source>
</reference>
<sequence>HSNLMTFQLKLIVSENDIIFDYDSFIADKENNELIENNEFQEKDYNN</sequence>